<evidence type="ECO:0000313" key="3">
    <source>
        <dbReference type="Proteomes" id="UP000283880"/>
    </source>
</evidence>
<name>A0A413F9Y0_9FIRM</name>
<protein>
    <submittedName>
        <fullName evidence="2">AAA family ATPase</fullName>
    </submittedName>
</protein>
<dbReference type="PANTHER" id="PTHR30595:SF6">
    <property type="entry name" value="SCHLAFEN ALBA-2 DOMAIN-CONTAINING PROTEIN"/>
    <property type="match status" value="1"/>
</dbReference>
<dbReference type="InterPro" id="IPR038461">
    <property type="entry name" value="Schlafen_AlbA_2_dom_sf"/>
</dbReference>
<accession>A0A413F9Y0</accession>
<dbReference type="InterPro" id="IPR007421">
    <property type="entry name" value="Schlafen_AlbA_2_dom"/>
</dbReference>
<feature type="domain" description="Schlafen AlbA-2" evidence="1">
    <location>
        <begin position="9"/>
        <end position="125"/>
    </location>
</feature>
<dbReference type="Gene3D" id="3.30.950.30">
    <property type="entry name" value="Schlafen, AAA domain"/>
    <property type="match status" value="1"/>
</dbReference>
<dbReference type="RefSeq" id="WP_007715580.1">
    <property type="nucleotide sequence ID" value="NZ_JAWRJJ010000242.1"/>
</dbReference>
<dbReference type="EMBL" id="QSBM01000019">
    <property type="protein sequence ID" value="RGX25418.1"/>
    <property type="molecule type" value="Genomic_DNA"/>
</dbReference>
<evidence type="ECO:0000313" key="2">
    <source>
        <dbReference type="EMBL" id="RGX25418.1"/>
    </source>
</evidence>
<dbReference type="PANTHER" id="PTHR30595">
    <property type="entry name" value="GLPR-RELATED TRANSCRIPTIONAL REPRESSOR"/>
    <property type="match status" value="1"/>
</dbReference>
<comment type="caution">
    <text evidence="2">The sequence shown here is derived from an EMBL/GenBank/DDBJ whole genome shotgun (WGS) entry which is preliminary data.</text>
</comment>
<organism evidence="2 3">
    <name type="scientific">Enterocloster asparagiformis</name>
    <dbReference type="NCBI Taxonomy" id="333367"/>
    <lineage>
        <taxon>Bacteria</taxon>
        <taxon>Bacillati</taxon>
        <taxon>Bacillota</taxon>
        <taxon>Clostridia</taxon>
        <taxon>Lachnospirales</taxon>
        <taxon>Lachnospiraceae</taxon>
        <taxon>Enterocloster</taxon>
    </lineage>
</organism>
<sequence>MKISDFIGEATEYDKKEMLEERRPRSWLKSVSAFANGIGGALIFGVSDEEILVGLTAARAVSEKISETIKTKMDPIPQVIMENHVEDEKEFVILRVLPGQETPYYYIADGNRVAYVRVGNESIPADATALKRLVLRGTNMTYDSVVSSYMLGDFSFTKLRSVYRMRTGTELSDSDFISFELADESGKLTNAGALLADDSPMRHSRLFCTRWYGSDKASGVIEALDDKEYNGSLVSLLQNGTEFVKNNTKKRWKKTGTGRVEMPEYPEQAVHETLVNALIHRDYMEIGSEVHIDIFDDRMEIYSPGGMFDGSIVQNLDTDNVASKRRNPVIADIFSRMHFMERRGSGFKKIKADYRHAVNYRSEVEPLFKSTPTSFFVTLYNLNYNVPVEKMLIDPEKVAIDGKNVAIEIAIEKLNASQNTIRKAIVVFEKMGIDGIFGRSDIAAITNDSVTAAGNLITKLKNAGLIEAVNGYGKGKYKFTGPKE</sequence>
<dbReference type="AlphaFoldDB" id="A0A413F9Y0"/>
<proteinExistence type="predicted"/>
<reference evidence="2 3" key="1">
    <citation type="submission" date="2018-08" db="EMBL/GenBank/DDBJ databases">
        <title>A genome reference for cultivated species of the human gut microbiota.</title>
        <authorList>
            <person name="Zou Y."/>
            <person name="Xue W."/>
            <person name="Luo G."/>
        </authorList>
    </citation>
    <scope>NUCLEOTIDE SEQUENCE [LARGE SCALE GENOMIC DNA]</scope>
    <source>
        <strain evidence="2 3">AF04-15</strain>
    </source>
</reference>
<dbReference type="Pfam" id="PF13749">
    <property type="entry name" value="HATPase_c_4"/>
    <property type="match status" value="1"/>
</dbReference>
<dbReference type="Proteomes" id="UP000283880">
    <property type="component" value="Unassembled WGS sequence"/>
</dbReference>
<dbReference type="Gene3D" id="3.30.565.60">
    <property type="match status" value="1"/>
</dbReference>
<dbReference type="OrthoDB" id="9807907at2"/>
<dbReference type="InterPro" id="IPR038475">
    <property type="entry name" value="RecG_C_sf"/>
</dbReference>
<gene>
    <name evidence="2" type="ORF">DWV29_21180</name>
</gene>
<evidence type="ECO:0000259" key="1">
    <source>
        <dbReference type="Pfam" id="PF04326"/>
    </source>
</evidence>
<dbReference type="Pfam" id="PF04326">
    <property type="entry name" value="SLFN_AlbA_2"/>
    <property type="match status" value="1"/>
</dbReference>